<feature type="compositionally biased region" description="Polar residues" evidence="1">
    <location>
        <begin position="557"/>
        <end position="593"/>
    </location>
</feature>
<dbReference type="PANTHER" id="PTHR21575">
    <property type="entry name" value="PROTEIN HID1"/>
    <property type="match status" value="1"/>
</dbReference>
<dbReference type="EMBL" id="JAAAID010001211">
    <property type="protein sequence ID" value="KAG0011083.1"/>
    <property type="molecule type" value="Genomic_DNA"/>
</dbReference>
<dbReference type="Pfam" id="PF12722">
    <property type="entry name" value="Hid1"/>
    <property type="match status" value="3"/>
</dbReference>
<protein>
    <recommendedName>
        <fullName evidence="4">High-temperature-induced dauer-formation protein</fullName>
    </recommendedName>
</protein>
<feature type="compositionally biased region" description="Polar residues" evidence="1">
    <location>
        <begin position="715"/>
        <end position="745"/>
    </location>
</feature>
<evidence type="ECO:0000313" key="3">
    <source>
        <dbReference type="Proteomes" id="UP000703661"/>
    </source>
</evidence>
<feature type="non-terminal residue" evidence="2">
    <location>
        <position position="1"/>
    </location>
</feature>
<comment type="caution">
    <text evidence="2">The sequence shown here is derived from an EMBL/GenBank/DDBJ whole genome shotgun (WGS) entry which is preliminary data.</text>
</comment>
<feature type="compositionally biased region" description="Basic and acidic residues" evidence="1">
    <location>
        <begin position="665"/>
        <end position="688"/>
    </location>
</feature>
<evidence type="ECO:0000256" key="1">
    <source>
        <dbReference type="SAM" id="MobiDB-lite"/>
    </source>
</evidence>
<name>A0A9P6MRW8_9FUNG</name>
<dbReference type="AlphaFoldDB" id="A0A9P6MRW8"/>
<dbReference type="InterPro" id="IPR026705">
    <property type="entry name" value="Hid-1/Ecm30"/>
</dbReference>
<accession>A0A9P6MRW8</accession>
<dbReference type="PANTHER" id="PTHR21575:SF12">
    <property type="entry name" value="PROTEIN HID1"/>
    <property type="match status" value="1"/>
</dbReference>
<organism evidence="2 3">
    <name type="scientific">Entomortierella chlamydospora</name>
    <dbReference type="NCBI Taxonomy" id="101097"/>
    <lineage>
        <taxon>Eukaryota</taxon>
        <taxon>Fungi</taxon>
        <taxon>Fungi incertae sedis</taxon>
        <taxon>Mucoromycota</taxon>
        <taxon>Mortierellomycotina</taxon>
        <taxon>Mortierellomycetes</taxon>
        <taxon>Mortierellales</taxon>
        <taxon>Mortierellaceae</taxon>
        <taxon>Entomortierella</taxon>
    </lineage>
</organism>
<evidence type="ECO:0008006" key="4">
    <source>
        <dbReference type="Google" id="ProtNLM"/>
    </source>
</evidence>
<dbReference type="GO" id="GO:0016020">
    <property type="term" value="C:membrane"/>
    <property type="evidence" value="ECO:0007669"/>
    <property type="project" value="TreeGrafter"/>
</dbReference>
<dbReference type="GO" id="GO:0005797">
    <property type="term" value="C:Golgi medial cisterna"/>
    <property type="evidence" value="ECO:0007669"/>
    <property type="project" value="TreeGrafter"/>
</dbReference>
<feature type="region of interest" description="Disordered" evidence="1">
    <location>
        <begin position="645"/>
        <end position="755"/>
    </location>
</feature>
<keyword evidence="3" id="KW-1185">Reference proteome</keyword>
<feature type="compositionally biased region" description="Basic and acidic residues" evidence="1">
    <location>
        <begin position="620"/>
        <end position="630"/>
    </location>
</feature>
<reference evidence="2" key="1">
    <citation type="journal article" date="2020" name="Fungal Divers.">
        <title>Resolving the Mortierellaceae phylogeny through synthesis of multi-gene phylogenetics and phylogenomics.</title>
        <authorList>
            <person name="Vandepol N."/>
            <person name="Liber J."/>
            <person name="Desiro A."/>
            <person name="Na H."/>
            <person name="Kennedy M."/>
            <person name="Barry K."/>
            <person name="Grigoriev I.V."/>
            <person name="Miller A.N."/>
            <person name="O'Donnell K."/>
            <person name="Stajich J.E."/>
            <person name="Bonito G."/>
        </authorList>
    </citation>
    <scope>NUCLEOTIDE SEQUENCE</scope>
    <source>
        <strain evidence="2">NRRL 2769</strain>
    </source>
</reference>
<evidence type="ECO:0000313" key="2">
    <source>
        <dbReference type="EMBL" id="KAG0011083.1"/>
    </source>
</evidence>
<gene>
    <name evidence="2" type="ORF">BGZ80_000963</name>
</gene>
<dbReference type="Proteomes" id="UP000703661">
    <property type="component" value="Unassembled WGS sequence"/>
</dbReference>
<dbReference type="GO" id="GO:0000138">
    <property type="term" value="C:Golgi trans cisterna"/>
    <property type="evidence" value="ECO:0007669"/>
    <property type="project" value="TreeGrafter"/>
</dbReference>
<proteinExistence type="predicted"/>
<feature type="compositionally biased region" description="Low complexity" evidence="1">
    <location>
        <begin position="594"/>
        <end position="611"/>
    </location>
</feature>
<feature type="region of interest" description="Disordered" evidence="1">
    <location>
        <begin position="532"/>
        <end position="630"/>
    </location>
</feature>
<feature type="compositionally biased region" description="Basic and acidic residues" evidence="1">
    <location>
        <begin position="703"/>
        <end position="714"/>
    </location>
</feature>
<sequence>MGATDSKLAFKKGVFRLFEERNISSSTDDYWEQVLGRLFQLCESPEFLTRKAPASQVLNCVRILTRIFPFIFESEDFDDWEESYFWTPSISVESGKSNANMEVLQAETLCETASELRQFPMEEVTLEPGGKPLISRGERLIKSLLDLLFTSGFTLPTALETRTRVSYVIWETGIGSSKPIGSTKELDDNRSDILRLLLVLFSKSIYVSPESITTTENRWIDTVATGSDRQSTLAILCSLINSALKYNPSGWGLPYNHVMFSDQRELLVMLCLQIIVVLLDYQVFEKLTQFDNMDGTQACSYRISEAMECPMPESAPTELAAKNQFRYYLSRLHREQDFLFLTDGIYRILSNPMAASSTYLPGSTKQVKYHQEMLMLCWKTLEINKRFRNYLLETNRVLDVVIILLYFSLEYRQDTSHDGLVRMCAYMLQTLSKDRAFGYCLNKPFDGHSSLPVDVKIRNFHGTYTDYLVCESNHKLLGLLLDTVCSIIYYQAASNAHLIYTLVQYEPKIQIMAQFTLQRGLDDIHRLRYQKVESTDAARSPSDSSQSRPTDGRQHKPVSSRQQSCQGTHGESSQNHAIRSQQSKQQSSTPMDASTTGSTSRSSSDSVSSASPLFTSAARDSSHSEDVATRLVRPESIDLIVVQQGDGEGHEGDVEDEGGPSTVLKDPKERTNHVISEKAQGKQSERSRRSLSSFTAKGGSSFELERGESKRCSDFSRSVTPYQQPTLSAHSPSYQEQTTAAQDVGQNGFVPTHEW</sequence>